<reference evidence="2" key="2">
    <citation type="submission" date="2023-05" db="EMBL/GenBank/DDBJ databases">
        <authorList>
            <consortium name="Lawrence Berkeley National Laboratory"/>
            <person name="Steindorff A."/>
            <person name="Hensen N."/>
            <person name="Bonometti L."/>
            <person name="Westerberg I."/>
            <person name="Brannstrom I.O."/>
            <person name="Guillou S."/>
            <person name="Cros-Aarteil S."/>
            <person name="Calhoun S."/>
            <person name="Haridas S."/>
            <person name="Kuo A."/>
            <person name="Mondo S."/>
            <person name="Pangilinan J."/>
            <person name="Riley R."/>
            <person name="Labutti K."/>
            <person name="Andreopoulos B."/>
            <person name="Lipzen A."/>
            <person name="Chen C."/>
            <person name="Yanf M."/>
            <person name="Daum C."/>
            <person name="Ng V."/>
            <person name="Clum A."/>
            <person name="Ohm R."/>
            <person name="Martin F."/>
            <person name="Silar P."/>
            <person name="Natvig D."/>
            <person name="Lalanne C."/>
            <person name="Gautier V."/>
            <person name="Ament-Velasquez S.L."/>
            <person name="Kruys A."/>
            <person name="Hutchinson M.I."/>
            <person name="Powell A.J."/>
            <person name="Barry K."/>
            <person name="Miller A.N."/>
            <person name="Grigoriev I.V."/>
            <person name="Debuchy R."/>
            <person name="Gladieux P."/>
            <person name="Thoren M.H."/>
            <person name="Johannesson H."/>
        </authorList>
    </citation>
    <scope>NUCLEOTIDE SEQUENCE</scope>
    <source>
        <strain evidence="2">PSN243</strain>
    </source>
</reference>
<dbReference type="EMBL" id="MU865918">
    <property type="protein sequence ID" value="KAK4454027.1"/>
    <property type="molecule type" value="Genomic_DNA"/>
</dbReference>
<sequence>MRLWASFPPSPTVQQTCEVLILMFSSPTPPSVPPFFSWPPAPIPPQTDVCLTGAGQRLTCGSRVRLARTMWISWSVKTQHLEAHHLESASRIDTDYGSRDRSTAMPRPTNSYTQPPEDFNCGPQAKMNIRQTIHSMMLGPFQPRRKTPPAVHGFYHSNREANEAHSFGQLKSKCVGPGGAVTLDPLINSIFHDTTKLQLRLTGFGWMYELRRSIRAPFRDSRTKAVPTAAQQPPPGDSVSASICEVLSLTATRE</sequence>
<reference evidence="2" key="1">
    <citation type="journal article" date="2023" name="Mol. Phylogenet. Evol.">
        <title>Genome-scale phylogeny and comparative genomics of the fungal order Sordariales.</title>
        <authorList>
            <person name="Hensen N."/>
            <person name="Bonometti L."/>
            <person name="Westerberg I."/>
            <person name="Brannstrom I.O."/>
            <person name="Guillou S."/>
            <person name="Cros-Aarteil S."/>
            <person name="Calhoun S."/>
            <person name="Haridas S."/>
            <person name="Kuo A."/>
            <person name="Mondo S."/>
            <person name="Pangilinan J."/>
            <person name="Riley R."/>
            <person name="LaButti K."/>
            <person name="Andreopoulos B."/>
            <person name="Lipzen A."/>
            <person name="Chen C."/>
            <person name="Yan M."/>
            <person name="Daum C."/>
            <person name="Ng V."/>
            <person name="Clum A."/>
            <person name="Steindorff A."/>
            <person name="Ohm R.A."/>
            <person name="Martin F."/>
            <person name="Silar P."/>
            <person name="Natvig D.O."/>
            <person name="Lalanne C."/>
            <person name="Gautier V."/>
            <person name="Ament-Velasquez S.L."/>
            <person name="Kruys A."/>
            <person name="Hutchinson M.I."/>
            <person name="Powell A.J."/>
            <person name="Barry K."/>
            <person name="Miller A.N."/>
            <person name="Grigoriev I.V."/>
            <person name="Debuchy R."/>
            <person name="Gladieux P."/>
            <person name="Hiltunen Thoren M."/>
            <person name="Johannesson H."/>
        </authorList>
    </citation>
    <scope>NUCLEOTIDE SEQUENCE</scope>
    <source>
        <strain evidence="2">PSN243</strain>
    </source>
</reference>
<protein>
    <submittedName>
        <fullName evidence="2">Uncharacterized protein</fullName>
    </submittedName>
</protein>
<dbReference type="Proteomes" id="UP001321760">
    <property type="component" value="Unassembled WGS sequence"/>
</dbReference>
<feature type="region of interest" description="Disordered" evidence="1">
    <location>
        <begin position="220"/>
        <end position="240"/>
    </location>
</feature>
<feature type="region of interest" description="Disordered" evidence="1">
    <location>
        <begin position="92"/>
        <end position="122"/>
    </location>
</feature>
<proteinExistence type="predicted"/>
<accession>A0AAV9H310</accession>
<keyword evidence="3" id="KW-1185">Reference proteome</keyword>
<evidence type="ECO:0000256" key="1">
    <source>
        <dbReference type="SAM" id="MobiDB-lite"/>
    </source>
</evidence>
<name>A0AAV9H310_9PEZI</name>
<evidence type="ECO:0000313" key="3">
    <source>
        <dbReference type="Proteomes" id="UP001321760"/>
    </source>
</evidence>
<comment type="caution">
    <text evidence="2">The sequence shown here is derived from an EMBL/GenBank/DDBJ whole genome shotgun (WGS) entry which is preliminary data.</text>
</comment>
<dbReference type="AlphaFoldDB" id="A0AAV9H310"/>
<gene>
    <name evidence="2" type="ORF">QBC34DRAFT_175880</name>
</gene>
<organism evidence="2 3">
    <name type="scientific">Podospora aff. communis PSN243</name>
    <dbReference type="NCBI Taxonomy" id="3040156"/>
    <lineage>
        <taxon>Eukaryota</taxon>
        <taxon>Fungi</taxon>
        <taxon>Dikarya</taxon>
        <taxon>Ascomycota</taxon>
        <taxon>Pezizomycotina</taxon>
        <taxon>Sordariomycetes</taxon>
        <taxon>Sordariomycetidae</taxon>
        <taxon>Sordariales</taxon>
        <taxon>Podosporaceae</taxon>
        <taxon>Podospora</taxon>
    </lineage>
</organism>
<evidence type="ECO:0000313" key="2">
    <source>
        <dbReference type="EMBL" id="KAK4454027.1"/>
    </source>
</evidence>
<feature type="compositionally biased region" description="Basic and acidic residues" evidence="1">
    <location>
        <begin position="92"/>
        <end position="102"/>
    </location>
</feature>